<evidence type="ECO:0000313" key="5">
    <source>
        <dbReference type="EMBL" id="QCT71462.1"/>
    </source>
</evidence>
<dbReference type="AlphaFoldDB" id="A0A4P9C9U4"/>
<dbReference type="PROSITE" id="PS01124">
    <property type="entry name" value="HTH_ARAC_FAMILY_2"/>
    <property type="match status" value="1"/>
</dbReference>
<sequence>MEWIQRLNQAVNYIEENLSGTIDYSTAAKIACCSTFHFQRMFSYIADIPLSEYIRRRRMTAAAFELQTTAAKVVDIALKYGYQSPTAFTRAFQSVHSVPPSSARSKGISLKAYPRITFSISIKGDTEMNYKIIEKQAFRIVGVCKSLDVNFEESYKKVPALWQEAAKKNLIPQLVPLMDKEPFGVLGVSSSMNEKTFDYYIAVATDKSLPQGMTEFTIPAATWAVFECIGPLPQAIQTLQRRIVTEWLPNSGYEYANAPDIEVYGEGDQQAEDYRCEVWLPVSKK</sequence>
<dbReference type="InterPro" id="IPR050959">
    <property type="entry name" value="MarA-like"/>
</dbReference>
<dbReference type="InterPro" id="IPR009057">
    <property type="entry name" value="Homeodomain-like_sf"/>
</dbReference>
<dbReference type="InterPro" id="IPR018060">
    <property type="entry name" value="HTH_AraC"/>
</dbReference>
<dbReference type="Gene3D" id="3.20.80.10">
    <property type="entry name" value="Regulatory factor, effector binding domain"/>
    <property type="match status" value="1"/>
</dbReference>
<keyword evidence="1" id="KW-0805">Transcription regulation</keyword>
<name>A0A4P9C9U4_EUBML</name>
<gene>
    <name evidence="5" type="ORF">CPZ25_009005</name>
</gene>
<dbReference type="SMART" id="SM00871">
    <property type="entry name" value="AraC_E_bind"/>
    <property type="match status" value="1"/>
</dbReference>
<dbReference type="Pfam" id="PF12833">
    <property type="entry name" value="HTH_18"/>
    <property type="match status" value="1"/>
</dbReference>
<dbReference type="InterPro" id="IPR010499">
    <property type="entry name" value="AraC_E-bd"/>
</dbReference>
<dbReference type="SUPFAM" id="SSF55136">
    <property type="entry name" value="Probable bacterial effector-binding domain"/>
    <property type="match status" value="1"/>
</dbReference>
<dbReference type="InterPro" id="IPR029442">
    <property type="entry name" value="GyrI-like"/>
</dbReference>
<keyword evidence="2" id="KW-0238">DNA-binding</keyword>
<dbReference type="InterPro" id="IPR018062">
    <property type="entry name" value="HTH_AraC-typ_CS"/>
</dbReference>
<dbReference type="PANTHER" id="PTHR47504">
    <property type="entry name" value="RIGHT ORIGIN-BINDING PROTEIN"/>
    <property type="match status" value="1"/>
</dbReference>
<dbReference type="PROSITE" id="PS00041">
    <property type="entry name" value="HTH_ARAC_FAMILY_1"/>
    <property type="match status" value="1"/>
</dbReference>
<dbReference type="RefSeq" id="WP_096920240.1">
    <property type="nucleotide sequence ID" value="NZ_CP029487.1"/>
</dbReference>
<feature type="domain" description="HTH araC/xylS-type" evidence="4">
    <location>
        <begin position="8"/>
        <end position="106"/>
    </location>
</feature>
<dbReference type="EMBL" id="CP029487">
    <property type="protein sequence ID" value="QCT71462.1"/>
    <property type="molecule type" value="Genomic_DNA"/>
</dbReference>
<evidence type="ECO:0000256" key="3">
    <source>
        <dbReference type="ARBA" id="ARBA00023163"/>
    </source>
</evidence>
<evidence type="ECO:0000256" key="1">
    <source>
        <dbReference type="ARBA" id="ARBA00023015"/>
    </source>
</evidence>
<dbReference type="SMART" id="SM00342">
    <property type="entry name" value="HTH_ARAC"/>
    <property type="match status" value="1"/>
</dbReference>
<dbReference type="Gene3D" id="1.10.10.60">
    <property type="entry name" value="Homeodomain-like"/>
    <property type="match status" value="2"/>
</dbReference>
<protein>
    <submittedName>
        <fullName evidence="5">AraC family transcriptional regulator</fullName>
    </submittedName>
</protein>
<evidence type="ECO:0000313" key="6">
    <source>
        <dbReference type="Proteomes" id="UP000218387"/>
    </source>
</evidence>
<dbReference type="PANTHER" id="PTHR47504:SF5">
    <property type="entry name" value="RIGHT ORIGIN-BINDING PROTEIN"/>
    <property type="match status" value="1"/>
</dbReference>
<dbReference type="Proteomes" id="UP000218387">
    <property type="component" value="Chromosome"/>
</dbReference>
<evidence type="ECO:0000256" key="2">
    <source>
        <dbReference type="ARBA" id="ARBA00023125"/>
    </source>
</evidence>
<keyword evidence="3" id="KW-0804">Transcription</keyword>
<dbReference type="InterPro" id="IPR011256">
    <property type="entry name" value="Reg_factor_effector_dom_sf"/>
</dbReference>
<proteinExistence type="predicted"/>
<organism evidence="5 6">
    <name type="scientific">Eubacterium maltosivorans</name>
    <dbReference type="NCBI Taxonomy" id="2041044"/>
    <lineage>
        <taxon>Bacteria</taxon>
        <taxon>Bacillati</taxon>
        <taxon>Bacillota</taxon>
        <taxon>Clostridia</taxon>
        <taxon>Eubacteriales</taxon>
        <taxon>Eubacteriaceae</taxon>
        <taxon>Eubacterium</taxon>
    </lineage>
</organism>
<dbReference type="GO" id="GO:0043565">
    <property type="term" value="F:sequence-specific DNA binding"/>
    <property type="evidence" value="ECO:0007669"/>
    <property type="project" value="InterPro"/>
</dbReference>
<keyword evidence="6" id="KW-1185">Reference proteome</keyword>
<dbReference type="Pfam" id="PF06445">
    <property type="entry name" value="GyrI-like"/>
    <property type="match status" value="1"/>
</dbReference>
<dbReference type="SUPFAM" id="SSF46689">
    <property type="entry name" value="Homeodomain-like"/>
    <property type="match status" value="2"/>
</dbReference>
<dbReference type="KEGG" id="emt:CPZ25_009005"/>
<evidence type="ECO:0000259" key="4">
    <source>
        <dbReference type="PROSITE" id="PS01124"/>
    </source>
</evidence>
<accession>A0A4P9C9U4</accession>
<reference evidence="5 6" key="1">
    <citation type="submission" date="2018-05" db="EMBL/GenBank/DDBJ databases">
        <title>Genome comparison of Eubacterium sp.</title>
        <authorList>
            <person name="Feng Y."/>
            <person name="Sanchez-Andrea I."/>
            <person name="Stams A.J.M."/>
            <person name="De Vos W.M."/>
        </authorList>
    </citation>
    <scope>NUCLEOTIDE SEQUENCE [LARGE SCALE GENOMIC DNA]</scope>
    <source>
        <strain evidence="5 6">YI</strain>
    </source>
</reference>
<dbReference type="GO" id="GO:0003700">
    <property type="term" value="F:DNA-binding transcription factor activity"/>
    <property type="evidence" value="ECO:0007669"/>
    <property type="project" value="InterPro"/>
</dbReference>